<reference evidence="3 4" key="1">
    <citation type="submission" date="2020-04" db="EMBL/GenBank/DDBJ databases">
        <title>MicrobeNet Type strains.</title>
        <authorList>
            <person name="Nicholson A.C."/>
        </authorList>
    </citation>
    <scope>NUCLEOTIDE SEQUENCE [LARGE SCALE GENOMIC DNA]</scope>
    <source>
        <strain evidence="3 4">DSM 44956</strain>
    </source>
</reference>
<evidence type="ECO:0000259" key="1">
    <source>
        <dbReference type="Pfam" id="PF07398"/>
    </source>
</evidence>
<evidence type="ECO:0000259" key="2">
    <source>
        <dbReference type="Pfam" id="PF11716"/>
    </source>
</evidence>
<dbReference type="SUPFAM" id="SSF109854">
    <property type="entry name" value="DinB/YfiT-like putative metalloenzymes"/>
    <property type="match status" value="1"/>
</dbReference>
<dbReference type="InterPro" id="IPR017517">
    <property type="entry name" value="Maleyloyr_isom"/>
</dbReference>
<dbReference type="EMBL" id="JAAXOS010000018">
    <property type="protein sequence ID" value="NKY30564.1"/>
    <property type="molecule type" value="Genomic_DNA"/>
</dbReference>
<dbReference type="Pfam" id="PF07398">
    <property type="entry name" value="MDMPI_C"/>
    <property type="match status" value="1"/>
</dbReference>
<feature type="domain" description="MDMPI C-terminal" evidence="1">
    <location>
        <begin position="139"/>
        <end position="208"/>
    </location>
</feature>
<name>A0A7X6R6H3_9NOCA</name>
<comment type="caution">
    <text evidence="3">The sequence shown here is derived from an EMBL/GenBank/DDBJ whole genome shotgun (WGS) entry which is preliminary data.</text>
</comment>
<gene>
    <name evidence="3" type="ORF">HGB38_30750</name>
</gene>
<proteinExistence type="predicted"/>
<dbReference type="NCBIfam" id="TIGR03083">
    <property type="entry name" value="maleylpyruvate isomerase family mycothiol-dependent enzyme"/>
    <property type="match status" value="1"/>
</dbReference>
<organism evidence="3 4">
    <name type="scientific">Nocardia gamkensis</name>
    <dbReference type="NCBI Taxonomy" id="352869"/>
    <lineage>
        <taxon>Bacteria</taxon>
        <taxon>Bacillati</taxon>
        <taxon>Actinomycetota</taxon>
        <taxon>Actinomycetes</taxon>
        <taxon>Mycobacteriales</taxon>
        <taxon>Nocardiaceae</taxon>
        <taxon>Nocardia</taxon>
    </lineage>
</organism>
<dbReference type="AlphaFoldDB" id="A0A7X6R6H3"/>
<dbReference type="Gene3D" id="1.20.120.450">
    <property type="entry name" value="dinb family like domain"/>
    <property type="match status" value="1"/>
</dbReference>
<evidence type="ECO:0000313" key="3">
    <source>
        <dbReference type="EMBL" id="NKY30564.1"/>
    </source>
</evidence>
<dbReference type="InterPro" id="IPR034660">
    <property type="entry name" value="DinB/YfiT-like"/>
</dbReference>
<dbReference type="InterPro" id="IPR024344">
    <property type="entry name" value="MDMPI_metal-binding"/>
</dbReference>
<evidence type="ECO:0000313" key="4">
    <source>
        <dbReference type="Proteomes" id="UP000540698"/>
    </source>
</evidence>
<dbReference type="GO" id="GO:0046872">
    <property type="term" value="F:metal ion binding"/>
    <property type="evidence" value="ECO:0007669"/>
    <property type="project" value="InterPro"/>
</dbReference>
<keyword evidence="3" id="KW-0670">Pyruvate</keyword>
<dbReference type="GO" id="GO:0016853">
    <property type="term" value="F:isomerase activity"/>
    <property type="evidence" value="ECO:0007669"/>
    <property type="project" value="UniProtKB-KW"/>
</dbReference>
<dbReference type="InterPro" id="IPR010872">
    <property type="entry name" value="MDMPI_C-term_domain"/>
</dbReference>
<dbReference type="RefSeq" id="WP_062971559.1">
    <property type="nucleotide sequence ID" value="NZ_JAAXOS010000018.1"/>
</dbReference>
<keyword evidence="4" id="KW-1185">Reference proteome</keyword>
<protein>
    <submittedName>
        <fullName evidence="3">Maleylpyruvate isomerase family mycothiol-dependent enzyme</fullName>
    </submittedName>
</protein>
<accession>A0A7X6R6H3</accession>
<dbReference type="Pfam" id="PF11716">
    <property type="entry name" value="MDMPI_N"/>
    <property type="match status" value="1"/>
</dbReference>
<sequence>MTGSATMTTDQMWRAVAAERASLIELLETLPESDWNHGSLCEGWRVRDVVAHIVLSANPGLGWILVNVLRARGNFDRAIRETAIRLADRTTPTQLLAALREGIALRSTPIGTTAADRLMDLLVHGQDIAVPLGITRQMPVDAARSALERIWATNGFRSRELSRYHLVATDTGWAAGSGPLVEGPAAALLLLVTGRRAGQEHLTGGGVPRLNTQ</sequence>
<dbReference type="Proteomes" id="UP000540698">
    <property type="component" value="Unassembled WGS sequence"/>
</dbReference>
<keyword evidence="3" id="KW-0413">Isomerase</keyword>
<feature type="domain" description="Mycothiol-dependent maleylpyruvate isomerase metal-binding" evidence="2">
    <location>
        <begin position="17"/>
        <end position="104"/>
    </location>
</feature>